<dbReference type="GeneID" id="54486284"/>
<dbReference type="AlphaFoldDB" id="A0A6A6WCZ2"/>
<proteinExistence type="predicted"/>
<dbReference type="Proteomes" id="UP000799437">
    <property type="component" value="Unassembled WGS sequence"/>
</dbReference>
<evidence type="ECO:0000313" key="1">
    <source>
        <dbReference type="EMBL" id="KAF2760702.1"/>
    </source>
</evidence>
<dbReference type="RefSeq" id="XP_033603153.1">
    <property type="nucleotide sequence ID" value="XM_033745230.1"/>
</dbReference>
<keyword evidence="2" id="KW-1185">Reference proteome</keyword>
<name>A0A6A6WCZ2_9PEZI</name>
<protein>
    <submittedName>
        <fullName evidence="1">Uncharacterized protein</fullName>
    </submittedName>
</protein>
<reference evidence="1" key="1">
    <citation type="journal article" date="2020" name="Stud. Mycol.">
        <title>101 Dothideomycetes genomes: a test case for predicting lifestyles and emergence of pathogens.</title>
        <authorList>
            <person name="Haridas S."/>
            <person name="Albert R."/>
            <person name="Binder M."/>
            <person name="Bloem J."/>
            <person name="Labutti K."/>
            <person name="Salamov A."/>
            <person name="Andreopoulos B."/>
            <person name="Baker S."/>
            <person name="Barry K."/>
            <person name="Bills G."/>
            <person name="Bluhm B."/>
            <person name="Cannon C."/>
            <person name="Castanera R."/>
            <person name="Culley D."/>
            <person name="Daum C."/>
            <person name="Ezra D."/>
            <person name="Gonzalez J."/>
            <person name="Henrissat B."/>
            <person name="Kuo A."/>
            <person name="Liang C."/>
            <person name="Lipzen A."/>
            <person name="Lutzoni F."/>
            <person name="Magnuson J."/>
            <person name="Mondo S."/>
            <person name="Nolan M."/>
            <person name="Ohm R."/>
            <person name="Pangilinan J."/>
            <person name="Park H.-J."/>
            <person name="Ramirez L."/>
            <person name="Alfaro M."/>
            <person name="Sun H."/>
            <person name="Tritt A."/>
            <person name="Yoshinaga Y."/>
            <person name="Zwiers L.-H."/>
            <person name="Turgeon B."/>
            <person name="Goodwin S."/>
            <person name="Spatafora J."/>
            <person name="Crous P."/>
            <person name="Grigoriev I."/>
        </authorList>
    </citation>
    <scope>NUCLEOTIDE SEQUENCE</scope>
    <source>
        <strain evidence="1">CBS 121739</strain>
    </source>
</reference>
<organism evidence="1 2">
    <name type="scientific">Pseudovirgaria hyperparasitica</name>
    <dbReference type="NCBI Taxonomy" id="470096"/>
    <lineage>
        <taxon>Eukaryota</taxon>
        <taxon>Fungi</taxon>
        <taxon>Dikarya</taxon>
        <taxon>Ascomycota</taxon>
        <taxon>Pezizomycotina</taxon>
        <taxon>Dothideomycetes</taxon>
        <taxon>Dothideomycetes incertae sedis</taxon>
        <taxon>Acrospermales</taxon>
        <taxon>Acrospermaceae</taxon>
        <taxon>Pseudovirgaria</taxon>
    </lineage>
</organism>
<sequence length="367" mass="41006">MEDTGAGTGSLTDTCLRACAHLVEHIDSHVLRDRVPWRLGKQIWLLARAYRREMTVWRTMANAYADALDDDPDWPEGSGQRPLRIYPLTLRAKHPSKDHCAYVTFEDLRLHGSSTPSRYVVTVTLRNAQVTLAELVSLAFMPNLAALVLSNVEFKERDLDLRTIRALEEKALTENGFSTLRLLIMQGYNGIPADALRRLESIVALQVVALEPICEYAYSSDQVYGQEVGSSFRLTNGSHPTHSSLARAFKGTESLHRNIATMLSTCLESRPLKLKDTEGSIVMNERAPILSLLYSSIGVNDARMPPPASKMNWFIRDDRRLTSPSNAVDVSKRLQDGELVSQHGQGKRRKVRASKTVNLDDMLSGMS</sequence>
<dbReference type="EMBL" id="ML996567">
    <property type="protein sequence ID" value="KAF2760702.1"/>
    <property type="molecule type" value="Genomic_DNA"/>
</dbReference>
<evidence type="ECO:0000313" key="2">
    <source>
        <dbReference type="Proteomes" id="UP000799437"/>
    </source>
</evidence>
<accession>A0A6A6WCZ2</accession>
<gene>
    <name evidence="1" type="ORF">EJ05DRAFT_483162</name>
</gene>